<protein>
    <submittedName>
        <fullName evidence="1">VWA domain-containing protein</fullName>
    </submittedName>
</protein>
<keyword evidence="2" id="KW-1185">Reference proteome</keyword>
<reference evidence="1 2" key="1">
    <citation type="submission" date="2024-09" db="EMBL/GenBank/DDBJ databases">
        <authorList>
            <person name="Sun Q."/>
            <person name="Mori K."/>
        </authorList>
    </citation>
    <scope>NUCLEOTIDE SEQUENCE [LARGE SCALE GENOMIC DNA]</scope>
    <source>
        <strain evidence="1 2">JCM 12520</strain>
    </source>
</reference>
<dbReference type="Proteomes" id="UP001589619">
    <property type="component" value="Unassembled WGS sequence"/>
</dbReference>
<dbReference type="InterPro" id="IPR050458">
    <property type="entry name" value="LolB"/>
</dbReference>
<gene>
    <name evidence="1" type="ORF">ACFFNY_19945</name>
</gene>
<proteinExistence type="predicted"/>
<evidence type="ECO:0000313" key="2">
    <source>
        <dbReference type="Proteomes" id="UP001589619"/>
    </source>
</evidence>
<dbReference type="Pfam" id="PF05762">
    <property type="entry name" value="VWA_CoxE"/>
    <property type="match status" value="1"/>
</dbReference>
<evidence type="ECO:0000313" key="1">
    <source>
        <dbReference type="EMBL" id="MFB9753848.1"/>
    </source>
</evidence>
<accession>A0ABV5W0K8</accession>
<dbReference type="PANTHER" id="PTHR30634:SF16">
    <property type="entry name" value="OUTER-MEMBRANE LIPOPROTEIN LOLB"/>
    <property type="match status" value="1"/>
</dbReference>
<dbReference type="SUPFAM" id="SSF53300">
    <property type="entry name" value="vWA-like"/>
    <property type="match status" value="1"/>
</dbReference>
<comment type="caution">
    <text evidence="1">The sequence shown here is derived from an EMBL/GenBank/DDBJ whole genome shotgun (WGS) entry which is preliminary data.</text>
</comment>
<organism evidence="1 2">
    <name type="scientific">Paenibacillus hodogayensis</name>
    <dbReference type="NCBI Taxonomy" id="279208"/>
    <lineage>
        <taxon>Bacteria</taxon>
        <taxon>Bacillati</taxon>
        <taxon>Bacillota</taxon>
        <taxon>Bacilli</taxon>
        <taxon>Bacillales</taxon>
        <taxon>Paenibacillaceae</taxon>
        <taxon>Paenibacillus</taxon>
    </lineage>
</organism>
<dbReference type="InterPro" id="IPR036465">
    <property type="entry name" value="vWFA_dom_sf"/>
</dbReference>
<dbReference type="PANTHER" id="PTHR30634">
    <property type="entry name" value="OUTER MEMBRANE LOLAB LIPOPROTEIN INSERTION APPARATUS"/>
    <property type="match status" value="1"/>
</dbReference>
<name>A0ABV5W0K8_9BACL</name>
<dbReference type="RefSeq" id="WP_344915105.1">
    <property type="nucleotide sequence ID" value="NZ_BAAAYO010000014.1"/>
</dbReference>
<dbReference type="InterPro" id="IPR008912">
    <property type="entry name" value="Uncharacterised_CoxE"/>
</dbReference>
<dbReference type="EMBL" id="JBHMAG010000013">
    <property type="protein sequence ID" value="MFB9753848.1"/>
    <property type="molecule type" value="Genomic_DNA"/>
</dbReference>
<sequence length="419" mass="45399">MTEQTRTGAELRGQVQRWRLILGEAAEEKLCGCAGAGGGQPLLDEESRLMDEALAAIYDGTSGVDAGNGGLAGASGGGRGGGGRSAGLGASQPKLAKWLGDIRSFFPSDVVSVIQADAIERKGLKELLFEPETLAQVKPDLRMVATLMSLKGKIPEKTKETARQLVAAVVDEIKKRLESDIRSAVTGALNRRRHSPIPSISSMDWKTTVRRNLKHYDTKTRRLIPEKFYFFDRARQSKEWTVILDIDQSGSMSDSVIYASVIGSIFASMPALDTRVVAFDTAVVDLSEQCANDPVDMLFGIQLGGGTDINKSVEYCETFVRDPKKTLFILISDLYEGGNQAALLRRMEGLSQAGVKVICLLALSDTGIPSYDEQVAKKLARFGIPCFGCTPDRLPELIEGALKDKNLQALAAELGVRRE</sequence>